<accession>A0A917UKI8</accession>
<dbReference type="PRINTS" id="PR00412">
    <property type="entry name" value="EPOXHYDRLASE"/>
</dbReference>
<dbReference type="GO" id="GO:0016020">
    <property type="term" value="C:membrane"/>
    <property type="evidence" value="ECO:0007669"/>
    <property type="project" value="TreeGrafter"/>
</dbReference>
<sequence length="290" mass="31605">MTTQAALPTMREALYDTGRQKIFVAEAGDGPAVLLLHGGGPGTTGRSSYVRNIAELAEGHRVIVPDLPGYGRSSKGVDPADPFGHLADGVRGLLDRLGLDRVHLVGHSYGGACALRLALDTPGRVDRMVLVAPGGIGTTRALPTPGVNRLLDYYKGDGPSRRKLEEFIRQYLVHDDTDISDAAIEERYRASLDPEVVAAPPLRRPSGRGALRTIWRMDLTRDPRLARLAVPTLVVWGTADKVNRPSGGRMLAGRMSDCDLYLMSRTGHWAQYERAGLFNRLCAEFLTGRR</sequence>
<comment type="caution">
    <text evidence="3">The sequence shown here is derived from an EMBL/GenBank/DDBJ whole genome shotgun (WGS) entry which is preliminary data.</text>
</comment>
<dbReference type="Pfam" id="PF00561">
    <property type="entry name" value="Abhydrolase_1"/>
    <property type="match status" value="1"/>
</dbReference>
<dbReference type="PANTHER" id="PTHR43798:SF31">
    <property type="entry name" value="AB HYDROLASE SUPERFAMILY PROTEIN YCLE"/>
    <property type="match status" value="1"/>
</dbReference>
<dbReference type="RefSeq" id="WP_189316950.1">
    <property type="nucleotide sequence ID" value="NZ_BMQA01000078.1"/>
</dbReference>
<dbReference type="AlphaFoldDB" id="A0A917UKI8"/>
<name>A0A917UKI8_9ACTN</name>
<gene>
    <name evidence="3" type="ORF">GCM10010121_088360</name>
</gene>
<evidence type="ECO:0000313" key="4">
    <source>
        <dbReference type="Proteomes" id="UP000657574"/>
    </source>
</evidence>
<dbReference type="InterPro" id="IPR000639">
    <property type="entry name" value="Epox_hydrolase-like"/>
</dbReference>
<dbReference type="Gene3D" id="3.40.50.1820">
    <property type="entry name" value="alpha/beta hydrolase"/>
    <property type="match status" value="1"/>
</dbReference>
<evidence type="ECO:0000313" key="3">
    <source>
        <dbReference type="EMBL" id="GGJ64057.1"/>
    </source>
</evidence>
<dbReference type="InterPro" id="IPR000073">
    <property type="entry name" value="AB_hydrolase_1"/>
</dbReference>
<proteinExistence type="predicted"/>
<dbReference type="Proteomes" id="UP000657574">
    <property type="component" value="Unassembled WGS sequence"/>
</dbReference>
<evidence type="ECO:0000259" key="2">
    <source>
        <dbReference type="Pfam" id="PF00561"/>
    </source>
</evidence>
<organism evidence="3 4">
    <name type="scientific">Streptomyces brasiliensis</name>
    <dbReference type="NCBI Taxonomy" id="1954"/>
    <lineage>
        <taxon>Bacteria</taxon>
        <taxon>Bacillati</taxon>
        <taxon>Actinomycetota</taxon>
        <taxon>Actinomycetes</taxon>
        <taxon>Kitasatosporales</taxon>
        <taxon>Streptomycetaceae</taxon>
        <taxon>Streptomyces</taxon>
    </lineage>
</organism>
<dbReference type="PRINTS" id="PR00111">
    <property type="entry name" value="ABHYDROLASE"/>
</dbReference>
<reference evidence="3" key="1">
    <citation type="journal article" date="2014" name="Int. J. Syst. Evol. Microbiol.">
        <title>Complete genome sequence of Corynebacterium casei LMG S-19264T (=DSM 44701T), isolated from a smear-ripened cheese.</title>
        <authorList>
            <consortium name="US DOE Joint Genome Institute (JGI-PGF)"/>
            <person name="Walter F."/>
            <person name="Albersmeier A."/>
            <person name="Kalinowski J."/>
            <person name="Ruckert C."/>
        </authorList>
    </citation>
    <scope>NUCLEOTIDE SEQUENCE</scope>
    <source>
        <strain evidence="3">JCM 3086</strain>
    </source>
</reference>
<keyword evidence="4" id="KW-1185">Reference proteome</keyword>
<dbReference type="InterPro" id="IPR050266">
    <property type="entry name" value="AB_hydrolase_sf"/>
</dbReference>
<feature type="domain" description="AB hydrolase-1" evidence="2">
    <location>
        <begin position="31"/>
        <end position="274"/>
    </location>
</feature>
<evidence type="ECO:0000256" key="1">
    <source>
        <dbReference type="ARBA" id="ARBA00022801"/>
    </source>
</evidence>
<dbReference type="SUPFAM" id="SSF53474">
    <property type="entry name" value="alpha/beta-Hydrolases"/>
    <property type="match status" value="1"/>
</dbReference>
<dbReference type="InterPro" id="IPR029058">
    <property type="entry name" value="AB_hydrolase_fold"/>
</dbReference>
<dbReference type="EMBL" id="BMQA01000078">
    <property type="protein sequence ID" value="GGJ64057.1"/>
    <property type="molecule type" value="Genomic_DNA"/>
</dbReference>
<dbReference type="PANTHER" id="PTHR43798">
    <property type="entry name" value="MONOACYLGLYCEROL LIPASE"/>
    <property type="match status" value="1"/>
</dbReference>
<reference evidence="3" key="2">
    <citation type="submission" date="2020-09" db="EMBL/GenBank/DDBJ databases">
        <authorList>
            <person name="Sun Q."/>
            <person name="Ohkuma M."/>
        </authorList>
    </citation>
    <scope>NUCLEOTIDE SEQUENCE</scope>
    <source>
        <strain evidence="3">JCM 3086</strain>
    </source>
</reference>
<dbReference type="GO" id="GO:0016787">
    <property type="term" value="F:hydrolase activity"/>
    <property type="evidence" value="ECO:0007669"/>
    <property type="project" value="UniProtKB-KW"/>
</dbReference>
<keyword evidence="1 3" id="KW-0378">Hydrolase</keyword>
<protein>
    <submittedName>
        <fullName evidence="3">Hydrolase, alpha/beta fold protein</fullName>
    </submittedName>
</protein>